<dbReference type="RefSeq" id="WP_003936158.1">
    <property type="nucleotide sequence ID" value="NZ_AOEX01000032.1"/>
</dbReference>
<dbReference type="EMBL" id="AOEX01000032">
    <property type="protein sequence ID" value="EME65370.1"/>
    <property type="molecule type" value="Genomic_DNA"/>
</dbReference>
<evidence type="ECO:0000313" key="1">
    <source>
        <dbReference type="EMBL" id="EME65370.1"/>
    </source>
</evidence>
<organism evidence="1 2">
    <name type="scientific">Rhodococcus ruber BKS 20-38</name>
    <dbReference type="NCBI Taxonomy" id="1278076"/>
    <lineage>
        <taxon>Bacteria</taxon>
        <taxon>Bacillati</taxon>
        <taxon>Actinomycetota</taxon>
        <taxon>Actinomycetes</taxon>
        <taxon>Mycobacteriales</taxon>
        <taxon>Nocardiaceae</taxon>
        <taxon>Rhodococcus</taxon>
    </lineage>
</organism>
<dbReference type="PATRIC" id="fig|1278076.4.peg.2148"/>
<accession>M2YTU3</accession>
<reference evidence="1 2" key="1">
    <citation type="journal article" date="2013" name="Genome Announc.">
        <title>Draft Genome Sequence of Rhodococcus ruber Strain BKS 20-38.</title>
        <authorList>
            <person name="Bala M."/>
            <person name="Kumar S."/>
            <person name="Raghava G.P."/>
            <person name="Mayilraj S."/>
        </authorList>
    </citation>
    <scope>NUCLEOTIDE SEQUENCE [LARGE SCALE GENOMIC DNA]</scope>
    <source>
        <strain evidence="1 2">BKS 20-38</strain>
    </source>
</reference>
<gene>
    <name evidence="1" type="ORF">G352_10302</name>
</gene>
<evidence type="ECO:0000313" key="2">
    <source>
        <dbReference type="Proteomes" id="UP000011731"/>
    </source>
</evidence>
<protein>
    <submittedName>
        <fullName evidence="1">Uncharacterized protein</fullName>
    </submittedName>
</protein>
<comment type="caution">
    <text evidence="1">The sequence shown here is derived from an EMBL/GenBank/DDBJ whole genome shotgun (WGS) entry which is preliminary data.</text>
</comment>
<sequence length="136" mass="15808">MTEEELIDAGQDGDDYERDGYGLHPLGTVMPTDPIELFGEPDYDPTELLKNVRCRCGRKHHSYLSLARCVWQGVKITGDGRYAYVRERGDYMRVWLGASMNDVRRYALRHWLLHDDDGVTAETFVVFDHWAIKTKR</sequence>
<proteinExistence type="predicted"/>
<keyword evidence="2" id="KW-1185">Reference proteome</keyword>
<dbReference type="AlphaFoldDB" id="M2YTU3"/>
<name>M2YTU3_9NOCA</name>
<dbReference type="Proteomes" id="UP000011731">
    <property type="component" value="Unassembled WGS sequence"/>
</dbReference>